<reference evidence="3 4" key="1">
    <citation type="submission" date="2021-07" db="EMBL/GenBank/DDBJ databases">
        <authorList>
            <person name="So Y."/>
        </authorList>
    </citation>
    <scope>NUCLEOTIDE SEQUENCE [LARGE SCALE GENOMIC DNA]</scope>
    <source>
        <strain evidence="3 4">HJA6</strain>
    </source>
</reference>
<dbReference type="Gene3D" id="3.40.190.150">
    <property type="entry name" value="Bordetella uptake gene, domain 1"/>
    <property type="match status" value="1"/>
</dbReference>
<evidence type="ECO:0000313" key="4">
    <source>
        <dbReference type="Proteomes" id="UP001196565"/>
    </source>
</evidence>
<dbReference type="EMBL" id="JAHYBZ010000011">
    <property type="protein sequence ID" value="MBW6401294.1"/>
    <property type="molecule type" value="Genomic_DNA"/>
</dbReference>
<feature type="signal peptide" evidence="2">
    <location>
        <begin position="1"/>
        <end position="25"/>
    </location>
</feature>
<keyword evidence="4" id="KW-1185">Reference proteome</keyword>
<dbReference type="SUPFAM" id="SSF53850">
    <property type="entry name" value="Periplasmic binding protein-like II"/>
    <property type="match status" value="1"/>
</dbReference>
<evidence type="ECO:0000313" key="3">
    <source>
        <dbReference type="EMBL" id="MBW6401294.1"/>
    </source>
</evidence>
<sequence length="329" mass="35109">MAITTRRTALAATLAPLTLPRGAAAQAWRPAGQMRLLVNAAPGGTTDIMARMLSAHLQQRWGAAVVVENKGGGGGTIATAEIARAAPDMLNLLTTNIGPSSIAFSLFRNLPYRPESFQPVSNMIRGPNVLVVHPSVPATTVPELVALLRREPGKLTYGTAGVGQSPHLSAAWFLQLVNAQAVPSHYRGSAPAMLDLLAGNIQFMFDNLSTAIPHVRGGRVRALAVTSAERNPALPDLPTVRETMPELAEYEVNTWFGILAPAGVPADALRTVNLEIKALLEMPSTIARFAEMGGMPAYGTPEEFDAFIRSEIAKWAVVVRREGVQLDIN</sequence>
<gene>
    <name evidence="3" type="ORF">KPL78_25780</name>
</gene>
<proteinExistence type="inferred from homology"/>
<dbReference type="PANTHER" id="PTHR42928:SF5">
    <property type="entry name" value="BLR1237 PROTEIN"/>
    <property type="match status" value="1"/>
</dbReference>
<keyword evidence="2" id="KW-0732">Signal</keyword>
<dbReference type="InterPro" id="IPR042100">
    <property type="entry name" value="Bug_dom1"/>
</dbReference>
<name>A0ABS7AG68_9PROT</name>
<dbReference type="CDD" id="cd07012">
    <property type="entry name" value="PBP2_Bug_TTT"/>
    <property type="match status" value="1"/>
</dbReference>
<evidence type="ECO:0000256" key="2">
    <source>
        <dbReference type="SAM" id="SignalP"/>
    </source>
</evidence>
<comment type="similarity">
    <text evidence="1">Belongs to the UPF0065 (bug) family.</text>
</comment>
<dbReference type="PIRSF" id="PIRSF017082">
    <property type="entry name" value="YflP"/>
    <property type="match status" value="1"/>
</dbReference>
<dbReference type="Proteomes" id="UP001196565">
    <property type="component" value="Unassembled WGS sequence"/>
</dbReference>
<protein>
    <submittedName>
        <fullName evidence="3">Tripartite tricarboxylate transporter substrate binding protein</fullName>
    </submittedName>
</protein>
<dbReference type="RefSeq" id="WP_219765879.1">
    <property type="nucleotide sequence ID" value="NZ_JAHYBZ010000011.1"/>
</dbReference>
<dbReference type="InterPro" id="IPR005064">
    <property type="entry name" value="BUG"/>
</dbReference>
<evidence type="ECO:0000256" key="1">
    <source>
        <dbReference type="ARBA" id="ARBA00006987"/>
    </source>
</evidence>
<dbReference type="Pfam" id="PF03401">
    <property type="entry name" value="TctC"/>
    <property type="match status" value="1"/>
</dbReference>
<dbReference type="PANTHER" id="PTHR42928">
    <property type="entry name" value="TRICARBOXYLATE-BINDING PROTEIN"/>
    <property type="match status" value="1"/>
</dbReference>
<comment type="caution">
    <text evidence="3">The sequence shown here is derived from an EMBL/GenBank/DDBJ whole genome shotgun (WGS) entry which is preliminary data.</text>
</comment>
<organism evidence="3 4">
    <name type="scientific">Roseomonas alba</name>
    <dbReference type="NCBI Taxonomy" id="2846776"/>
    <lineage>
        <taxon>Bacteria</taxon>
        <taxon>Pseudomonadati</taxon>
        <taxon>Pseudomonadota</taxon>
        <taxon>Alphaproteobacteria</taxon>
        <taxon>Acetobacterales</taxon>
        <taxon>Roseomonadaceae</taxon>
        <taxon>Roseomonas</taxon>
    </lineage>
</organism>
<feature type="chain" id="PRO_5046072354" evidence="2">
    <location>
        <begin position="26"/>
        <end position="329"/>
    </location>
</feature>
<dbReference type="Gene3D" id="3.40.190.10">
    <property type="entry name" value="Periplasmic binding protein-like II"/>
    <property type="match status" value="1"/>
</dbReference>
<accession>A0ABS7AG68</accession>